<sequence length="513" mass="57422">MTWPKPLGIRLCKTESPALVLLKADGTRIEYSWEQYNTKSLQSLHTLKTEGVMPGDFIAVIATNLPESFFVMSAIIMAGAIIVPINFPVVKEPGYNELKSILKDCQPKLVATNECLIKYLLGSGIGCMSFEDIINLGEGETEQVTSFVNDIQEDKLMVMPYTSGTTGNPKGVMLNYKNISNRVKAVSRVFGITQKERLLSYLPLGHISELVATFFGQLDNGYTVYFTEHIKEITENRENFRKAFPKILADVKPTIFLAVPKIWSNLRIGVEKQIKPIPNFLFQISFIKNFVANRIKSKLGLDNTRFFISASARLFPEDKKFFAGLGININDIYGQTETAGPIIMDGQIIGDANVFAGEDSEITVAGNCVMMGYYKIDKTFVNGYGTGDRGSWQSGRVLFQGRIKDGFKLSQGEFVSEAKIELLENEIRKIDGVQEVIVCGESKPYMVALIFSPDHQSGYLKEDIQKALTLISEGIYKVKKFILLNPSQLELTSTLKVKRSKIIQKFQQQIDQL</sequence>
<feature type="transmembrane region" description="Helical" evidence="3">
    <location>
        <begin position="69"/>
        <end position="90"/>
    </location>
</feature>
<evidence type="ECO:0000259" key="4">
    <source>
        <dbReference type="Pfam" id="PF00501"/>
    </source>
</evidence>
<proteinExistence type="predicted"/>
<dbReference type="AlphaFoldDB" id="A0A1F8F129"/>
<keyword evidence="3" id="KW-0812">Transmembrane</keyword>
<dbReference type="Pfam" id="PF00501">
    <property type="entry name" value="AMP-binding"/>
    <property type="match status" value="1"/>
</dbReference>
<dbReference type="InterPro" id="IPR020845">
    <property type="entry name" value="AMP-binding_CS"/>
</dbReference>
<keyword evidence="3" id="KW-0472">Membrane</keyword>
<dbReference type="Pfam" id="PF23562">
    <property type="entry name" value="AMP-binding_C_3"/>
    <property type="match status" value="1"/>
</dbReference>
<dbReference type="InterPro" id="IPR042099">
    <property type="entry name" value="ANL_N_sf"/>
</dbReference>
<gene>
    <name evidence="5" type="ORF">A3B86_03010</name>
</gene>
<dbReference type="SUPFAM" id="SSF56801">
    <property type="entry name" value="Acetyl-CoA synthetase-like"/>
    <property type="match status" value="1"/>
</dbReference>
<dbReference type="GO" id="GO:0004467">
    <property type="term" value="F:long-chain fatty acid-CoA ligase activity"/>
    <property type="evidence" value="ECO:0007669"/>
    <property type="project" value="TreeGrafter"/>
</dbReference>
<evidence type="ECO:0000256" key="1">
    <source>
        <dbReference type="ARBA" id="ARBA00022741"/>
    </source>
</evidence>
<feature type="domain" description="AMP-dependent synthetase/ligase" evidence="4">
    <location>
        <begin position="17"/>
        <end position="344"/>
    </location>
</feature>
<protein>
    <recommendedName>
        <fullName evidence="4">AMP-dependent synthetase/ligase domain-containing protein</fullName>
    </recommendedName>
</protein>
<evidence type="ECO:0000313" key="6">
    <source>
        <dbReference type="Proteomes" id="UP000176834"/>
    </source>
</evidence>
<dbReference type="PANTHER" id="PTHR43272:SF33">
    <property type="entry name" value="AMP-BINDING DOMAIN-CONTAINING PROTEIN-RELATED"/>
    <property type="match status" value="1"/>
</dbReference>
<dbReference type="GO" id="GO:0016020">
    <property type="term" value="C:membrane"/>
    <property type="evidence" value="ECO:0007669"/>
    <property type="project" value="TreeGrafter"/>
</dbReference>
<dbReference type="GO" id="GO:0005524">
    <property type="term" value="F:ATP binding"/>
    <property type="evidence" value="ECO:0007669"/>
    <property type="project" value="UniProtKB-KW"/>
</dbReference>
<dbReference type="PROSITE" id="PS00455">
    <property type="entry name" value="AMP_BINDING"/>
    <property type="match status" value="1"/>
</dbReference>
<comment type="caution">
    <text evidence="5">The sequence shown here is derived from an EMBL/GenBank/DDBJ whole genome shotgun (WGS) entry which is preliminary data.</text>
</comment>
<keyword evidence="1" id="KW-0547">Nucleotide-binding</keyword>
<keyword evidence="3" id="KW-1133">Transmembrane helix</keyword>
<accession>A0A1F8F129</accession>
<organism evidence="5 6">
    <name type="scientific">Candidatus Yanofskybacteria bacterium RIFCSPHIGHO2_02_FULL_38_22b</name>
    <dbReference type="NCBI Taxonomy" id="1802673"/>
    <lineage>
        <taxon>Bacteria</taxon>
        <taxon>Candidatus Yanofskyibacteriota</taxon>
    </lineage>
</organism>
<reference evidence="5 6" key="1">
    <citation type="journal article" date="2016" name="Nat. Commun.">
        <title>Thousands of microbial genomes shed light on interconnected biogeochemical processes in an aquifer system.</title>
        <authorList>
            <person name="Anantharaman K."/>
            <person name="Brown C.T."/>
            <person name="Hug L.A."/>
            <person name="Sharon I."/>
            <person name="Castelle C.J."/>
            <person name="Probst A.J."/>
            <person name="Thomas B.C."/>
            <person name="Singh A."/>
            <person name="Wilkins M.J."/>
            <person name="Karaoz U."/>
            <person name="Brodie E.L."/>
            <person name="Williams K.H."/>
            <person name="Hubbard S.S."/>
            <person name="Banfield J.F."/>
        </authorList>
    </citation>
    <scope>NUCLEOTIDE SEQUENCE [LARGE SCALE GENOMIC DNA]</scope>
</reference>
<dbReference type="EMBL" id="MGJN01000014">
    <property type="protein sequence ID" value="OGN06842.1"/>
    <property type="molecule type" value="Genomic_DNA"/>
</dbReference>
<evidence type="ECO:0000256" key="3">
    <source>
        <dbReference type="SAM" id="Phobius"/>
    </source>
</evidence>
<dbReference type="Proteomes" id="UP000176834">
    <property type="component" value="Unassembled WGS sequence"/>
</dbReference>
<dbReference type="PANTHER" id="PTHR43272">
    <property type="entry name" value="LONG-CHAIN-FATTY-ACID--COA LIGASE"/>
    <property type="match status" value="1"/>
</dbReference>
<dbReference type="Gene3D" id="3.40.50.12780">
    <property type="entry name" value="N-terminal domain of ligase-like"/>
    <property type="match status" value="1"/>
</dbReference>
<evidence type="ECO:0000256" key="2">
    <source>
        <dbReference type="ARBA" id="ARBA00022840"/>
    </source>
</evidence>
<evidence type="ECO:0000313" key="5">
    <source>
        <dbReference type="EMBL" id="OGN06842.1"/>
    </source>
</evidence>
<dbReference type="InterPro" id="IPR000873">
    <property type="entry name" value="AMP-dep_synth/lig_dom"/>
</dbReference>
<keyword evidence="2" id="KW-0067">ATP-binding</keyword>
<name>A0A1F8F129_9BACT</name>